<dbReference type="WBParaSite" id="BTMF_0000961701-mRNA-1">
    <property type="protein sequence ID" value="BTMF_0000961701-mRNA-1"/>
    <property type="gene ID" value="BTMF_0000961701"/>
</dbReference>
<sequence length="63" mass="7643">MNRDRRIKSAAIQILNGKQFDRSITMLCPMEIDGSENVKNKWKERLERRTRSVKNYKLYRVKE</sequence>
<evidence type="ECO:0000313" key="1">
    <source>
        <dbReference type="EMBL" id="VDO25387.1"/>
    </source>
</evidence>
<proteinExistence type="predicted"/>
<reference evidence="3" key="1">
    <citation type="submission" date="2017-02" db="UniProtKB">
        <authorList>
            <consortium name="WormBaseParasite"/>
        </authorList>
    </citation>
    <scope>IDENTIFICATION</scope>
</reference>
<keyword evidence="2" id="KW-1185">Reference proteome</keyword>
<reference evidence="1 2" key="2">
    <citation type="submission" date="2018-11" db="EMBL/GenBank/DDBJ databases">
        <authorList>
            <consortium name="Pathogen Informatics"/>
        </authorList>
    </citation>
    <scope>NUCLEOTIDE SEQUENCE [LARGE SCALE GENOMIC DNA]</scope>
</reference>
<dbReference type="Proteomes" id="UP000280834">
    <property type="component" value="Unassembled WGS sequence"/>
</dbReference>
<dbReference type="EMBL" id="UZAG01016041">
    <property type="protein sequence ID" value="VDO25387.1"/>
    <property type="molecule type" value="Genomic_DNA"/>
</dbReference>
<evidence type="ECO:0000313" key="2">
    <source>
        <dbReference type="Proteomes" id="UP000280834"/>
    </source>
</evidence>
<name>A0A0R3QPI2_9BILA</name>
<dbReference type="AlphaFoldDB" id="A0A0R3QPI2"/>
<gene>
    <name evidence="1" type="ORF">BTMF_LOCUS7668</name>
</gene>
<protein>
    <submittedName>
        <fullName evidence="1 3">Uncharacterized protein</fullName>
    </submittedName>
</protein>
<accession>A0A0R3QPI2</accession>
<organism evidence="3">
    <name type="scientific">Brugia timori</name>
    <dbReference type="NCBI Taxonomy" id="42155"/>
    <lineage>
        <taxon>Eukaryota</taxon>
        <taxon>Metazoa</taxon>
        <taxon>Ecdysozoa</taxon>
        <taxon>Nematoda</taxon>
        <taxon>Chromadorea</taxon>
        <taxon>Rhabditida</taxon>
        <taxon>Spirurina</taxon>
        <taxon>Spiruromorpha</taxon>
        <taxon>Filarioidea</taxon>
        <taxon>Onchocercidae</taxon>
        <taxon>Brugia</taxon>
    </lineage>
</organism>
<evidence type="ECO:0000313" key="3">
    <source>
        <dbReference type="WBParaSite" id="BTMF_0000961701-mRNA-1"/>
    </source>
</evidence>